<accession>A0A2N0H6S8</accession>
<gene>
    <name evidence="2" type="ORF">B0I00_2251</name>
</gene>
<proteinExistence type="predicted"/>
<organism evidence="2 3">
    <name type="scientific">Novosphingobium kunmingense</name>
    <dbReference type="NCBI Taxonomy" id="1211806"/>
    <lineage>
        <taxon>Bacteria</taxon>
        <taxon>Pseudomonadati</taxon>
        <taxon>Pseudomonadota</taxon>
        <taxon>Alphaproteobacteria</taxon>
        <taxon>Sphingomonadales</taxon>
        <taxon>Sphingomonadaceae</taxon>
        <taxon>Novosphingobium</taxon>
    </lineage>
</organism>
<evidence type="ECO:0000313" key="2">
    <source>
        <dbReference type="EMBL" id="PKB14653.1"/>
    </source>
</evidence>
<evidence type="ECO:0000313" key="3">
    <source>
        <dbReference type="Proteomes" id="UP000232587"/>
    </source>
</evidence>
<name>A0A2N0H6S8_9SPHN</name>
<feature type="transmembrane region" description="Helical" evidence="1">
    <location>
        <begin position="74"/>
        <end position="94"/>
    </location>
</feature>
<keyword evidence="3" id="KW-1185">Reference proteome</keyword>
<dbReference type="OrthoDB" id="5875348at2"/>
<reference evidence="2 3" key="1">
    <citation type="submission" date="2017-11" db="EMBL/GenBank/DDBJ databases">
        <title>Genomic Encyclopedia of Type Strains, Phase III (KMG-III): the genomes of soil and plant-associated and newly described type strains.</title>
        <authorList>
            <person name="Whitman W."/>
        </authorList>
    </citation>
    <scope>NUCLEOTIDE SEQUENCE [LARGE SCALE GENOMIC DNA]</scope>
    <source>
        <strain evidence="2 3">CGMCC 1.12274</strain>
    </source>
</reference>
<feature type="transmembrane region" description="Helical" evidence="1">
    <location>
        <begin position="100"/>
        <end position="122"/>
    </location>
</feature>
<dbReference type="RefSeq" id="WP_100867464.1">
    <property type="nucleotide sequence ID" value="NZ_PHUF01000004.1"/>
</dbReference>
<dbReference type="EMBL" id="PHUF01000004">
    <property type="protein sequence ID" value="PKB14653.1"/>
    <property type="molecule type" value="Genomic_DNA"/>
</dbReference>
<comment type="caution">
    <text evidence="2">The sequence shown here is derived from an EMBL/GenBank/DDBJ whole genome shotgun (WGS) entry which is preliminary data.</text>
</comment>
<dbReference type="Pfam" id="PF14248">
    <property type="entry name" value="DUF4345"/>
    <property type="match status" value="1"/>
</dbReference>
<dbReference type="InterPro" id="IPR025597">
    <property type="entry name" value="DUF4345"/>
</dbReference>
<protein>
    <submittedName>
        <fullName evidence="2">Uncharacterized protein DUF4345</fullName>
    </submittedName>
</protein>
<keyword evidence="1" id="KW-0812">Transmembrane</keyword>
<keyword evidence="1" id="KW-0472">Membrane</keyword>
<keyword evidence="1" id="KW-1133">Transmembrane helix</keyword>
<dbReference type="Proteomes" id="UP000232587">
    <property type="component" value="Unassembled WGS sequence"/>
</dbReference>
<evidence type="ECO:0000256" key="1">
    <source>
        <dbReference type="SAM" id="Phobius"/>
    </source>
</evidence>
<feature type="transmembrane region" description="Helical" evidence="1">
    <location>
        <begin position="49"/>
        <end position="67"/>
    </location>
</feature>
<dbReference type="AlphaFoldDB" id="A0A2N0H6S8"/>
<sequence length="132" mass="14202">MRLILTILVFLVGLFDLFMGLNFLFNPQGTAPGFGITADGAAGWSAIRADFTAFFLVIAGCMMLGAWRRNADLLLVPAALMGTAFTGRAVSLALDGAYPGWPVPMAVEAVHVVLMLAAWRVLPHHRIEELTS</sequence>